<keyword evidence="4" id="KW-1185">Reference proteome</keyword>
<protein>
    <recommendedName>
        <fullName evidence="2">Antitoxin</fullName>
    </recommendedName>
</protein>
<gene>
    <name evidence="3" type="ORF">HRU87_00290</name>
</gene>
<sequence>MKHRVSIFDAKTNLSKLIELVISGEQVEITNRGRVVAELIAATGKRQVGYGVLAGDLEEFDWQLADAEFNATINPTKFE</sequence>
<evidence type="ECO:0000313" key="3">
    <source>
        <dbReference type="EMBL" id="QKJ24688.1"/>
    </source>
</evidence>
<dbReference type="InterPro" id="IPR006442">
    <property type="entry name" value="Antitoxin_Phd/YefM"/>
</dbReference>
<name>A0A7D4QF72_9MICO</name>
<dbReference type="RefSeq" id="WP_173492987.1">
    <property type="nucleotide sequence ID" value="NZ_CP054056.1"/>
</dbReference>
<accession>A0A7D4QF72</accession>
<comment type="similarity">
    <text evidence="1 2">Belongs to the phD/YefM antitoxin family.</text>
</comment>
<evidence type="ECO:0000313" key="4">
    <source>
        <dbReference type="Proteomes" id="UP000501003"/>
    </source>
</evidence>
<dbReference type="InterPro" id="IPR036165">
    <property type="entry name" value="YefM-like_sf"/>
</dbReference>
<comment type="function">
    <text evidence="2">Antitoxin component of a type II toxin-antitoxin (TA) system.</text>
</comment>
<reference evidence="3 4" key="1">
    <citation type="submission" date="2020-05" db="EMBL/GenBank/DDBJ databases">
        <title>Aquirufa sp. strain 15G-AUS-rot a new Aquirufa species.</title>
        <authorList>
            <person name="Pitt A."/>
            <person name="Hahn M.W."/>
        </authorList>
    </citation>
    <scope>NUCLEOTIDE SEQUENCE [LARGE SCALE GENOMIC DNA]</scope>
    <source>
        <strain evidence="3 4">15G-AUS-rot</strain>
    </source>
</reference>
<evidence type="ECO:0000256" key="1">
    <source>
        <dbReference type="ARBA" id="ARBA00009981"/>
    </source>
</evidence>
<organism evidence="3 4">
    <name type="scientific">Aquiluna borgnonia</name>
    <dbReference type="NCBI Taxonomy" id="2499157"/>
    <lineage>
        <taxon>Bacteria</taxon>
        <taxon>Bacillati</taxon>
        <taxon>Actinomycetota</taxon>
        <taxon>Actinomycetes</taxon>
        <taxon>Micrococcales</taxon>
        <taxon>Microbacteriaceae</taxon>
        <taxon>Luna cluster</taxon>
        <taxon>Luna-1 subcluster</taxon>
        <taxon>Aquiluna</taxon>
    </lineage>
</organism>
<dbReference type="Proteomes" id="UP000501003">
    <property type="component" value="Chromosome"/>
</dbReference>
<evidence type="ECO:0000256" key="2">
    <source>
        <dbReference type="RuleBase" id="RU362080"/>
    </source>
</evidence>
<dbReference type="AlphaFoldDB" id="A0A7D4QF72"/>
<dbReference type="KEGG" id="aqg:HRU87_00290"/>
<dbReference type="EMBL" id="CP054056">
    <property type="protein sequence ID" value="QKJ24688.1"/>
    <property type="molecule type" value="Genomic_DNA"/>
</dbReference>
<dbReference type="Pfam" id="PF02604">
    <property type="entry name" value="PhdYeFM_antitox"/>
    <property type="match status" value="1"/>
</dbReference>
<dbReference type="SUPFAM" id="SSF143120">
    <property type="entry name" value="YefM-like"/>
    <property type="match status" value="1"/>
</dbReference>
<proteinExistence type="inferred from homology"/>
<dbReference type="Gene3D" id="3.40.1620.10">
    <property type="entry name" value="YefM-like domain"/>
    <property type="match status" value="1"/>
</dbReference>
<dbReference type="NCBIfam" id="TIGR01552">
    <property type="entry name" value="phd_fam"/>
    <property type="match status" value="1"/>
</dbReference>